<dbReference type="EMBL" id="RRUE01000001">
    <property type="protein sequence ID" value="RRN44870.1"/>
    <property type="molecule type" value="Genomic_DNA"/>
</dbReference>
<feature type="region of interest" description="Disordered" evidence="1">
    <location>
        <begin position="631"/>
        <end position="704"/>
    </location>
</feature>
<evidence type="ECO:0000256" key="1">
    <source>
        <dbReference type="SAM" id="MobiDB-lite"/>
    </source>
</evidence>
<dbReference type="RefSeq" id="WP_125094302.1">
    <property type="nucleotide sequence ID" value="NZ_RRUE01000001.1"/>
</dbReference>
<dbReference type="Proteomes" id="UP000270261">
    <property type="component" value="Unassembled WGS sequence"/>
</dbReference>
<evidence type="ECO:0000313" key="2">
    <source>
        <dbReference type="EMBL" id="RRN44870.1"/>
    </source>
</evidence>
<gene>
    <name evidence="2" type="ORF">EHV23_00870</name>
</gene>
<dbReference type="SUPFAM" id="SSF49373">
    <property type="entry name" value="Invasin/intimin cell-adhesion fragments"/>
    <property type="match status" value="1"/>
</dbReference>
<sequence>MSGKQHNQVDRSRNHPAQARMAPPGVRRRALRWTAPMLGACALAPMAVWAETPVTSPLDSSHVDLQRVTVPDTPIGVLAEPPVAPLQHGIARITVEVDRNDVPADGQSPVKLTIRAFDADNQAVRGESFVDIETSGGRLQLPGARSDEKGLFPADLNPLEPGMRVALNNGHATVLLLAPAAPQTVELRVSAGPVQVMGDIDFVPELRDMIAVGFVEGVISLRRDRSLRLDEARPSDGFEDQIRTWSRESHDGKRSAAAQSAFFLKGKVRGDTLLTMAYDSEHPDNDRLFRDLDPERWYPVYGDSSQTGFDAQSNSRLYVRLDKNRNYLLYGDIVTGSGFSERAGQGRVARLQRRDLGQYERALTGVRGHVEGRRGFFDSFAAYDSLRQVVEEFPGRGISGPYTVTNAASAVVGTEQVVLVTRDRHAPSRILKTQPLTRFTDYTFEPFSGRILLNRPVPSLDENLNPMSVRITYEVDQGGERYWVYGVSGQVQPTEGSDMGGSWVKDRNPLAPFEMGSANVGTTLGDKGWARAEIARTKTTADAVGGHRYNLDPTKLAGGDGQVAGNAWRAEAGYEGDRGAIGVWYGQSDEGFNNPASSFAGGQRQAGLEARRILREAVAVAEANRHAGEAATLAAAAQSGSEHDDPTATTGTSTGTSTSTSTGTGTSPDDCSPQDTHAHTGRNDGTQDRASATDGCSTSTSQPDSQIGVAVYTRGNFVEDRQTQAERTQIQAGVQLDLSPKVRLELGANRVDEKAGTTATGGLVTASNLTAPYGVGVVDQGFGGGLYGSSNSALDPIRGETLYNTGSGWSTGYGSSVGTGLAGVPVEYTAAQIGLSILPVTRWRIGAEVEQDVSHREHRRAALGTSYQLKEKTRLFGRYEWNTGLSSVATSSTVVDPLTGARKASPYRSSAFVFGIDTEYMEDGNVYSEYRMYDAISEKQAQWANGIRNTWRISPKLSLQTGAEHLKVLDGTDRNATAITTGLQWKPNGLWQVANRLEWRHTGGQRVTDGNTTAQADPYLRGYDSWLSTLSLSRKLNEDWTALIRNYYLLNDFDGNAPKRYENRFQLGLAFRDTETNRTNTLFRYEWWKRRDPVLGTGDAGNTEAASDGYEKHIASVVSDWHPSRTWWLTGRLAGKRQTDRFADAGRSTFRAWLAGGRITYGLTERWDVSALAYRLWSPRLNSQNAAGAEIGYLLTSNLWLSAGYNWTGFRDHDLTGSEYTSRGAYLRLRFKFDERLFSGNDPDVNRTLDR</sequence>
<dbReference type="AlphaFoldDB" id="A0A3R8LR18"/>
<feature type="compositionally biased region" description="Polar residues" evidence="1">
    <location>
        <begin position="688"/>
        <end position="704"/>
    </location>
</feature>
<proteinExistence type="predicted"/>
<feature type="compositionally biased region" description="Low complexity" evidence="1">
    <location>
        <begin position="649"/>
        <end position="667"/>
    </location>
</feature>
<dbReference type="OrthoDB" id="9773411at2"/>
<reference evidence="2 3" key="1">
    <citation type="submission" date="2018-11" db="EMBL/GenBank/DDBJ databases">
        <title>Genome sequencing of Lautropia sp. KCOM 2505 (= ChDC F240).</title>
        <authorList>
            <person name="Kook J.-K."/>
            <person name="Park S.-N."/>
            <person name="Lim Y.K."/>
        </authorList>
    </citation>
    <scope>NUCLEOTIDE SEQUENCE [LARGE SCALE GENOMIC DNA]</scope>
    <source>
        <strain evidence="2 3">KCOM 2505</strain>
    </source>
</reference>
<protein>
    <submittedName>
        <fullName evidence="2">Uncharacterized protein</fullName>
    </submittedName>
</protein>
<dbReference type="InterPro" id="IPR013783">
    <property type="entry name" value="Ig-like_fold"/>
</dbReference>
<accession>A0A3R8LR18</accession>
<name>A0A3R8LR18_9BURK</name>
<feature type="region of interest" description="Disordered" evidence="1">
    <location>
        <begin position="1"/>
        <end position="26"/>
    </location>
</feature>
<feature type="compositionally biased region" description="Basic and acidic residues" evidence="1">
    <location>
        <begin position="676"/>
        <end position="687"/>
    </location>
</feature>
<dbReference type="Gene3D" id="2.60.40.10">
    <property type="entry name" value="Immunoglobulins"/>
    <property type="match status" value="1"/>
</dbReference>
<organism evidence="2 3">
    <name type="scientific">Lautropia dentalis</name>
    <dbReference type="NCBI Taxonomy" id="2490857"/>
    <lineage>
        <taxon>Bacteria</taxon>
        <taxon>Pseudomonadati</taxon>
        <taxon>Pseudomonadota</taxon>
        <taxon>Betaproteobacteria</taxon>
        <taxon>Burkholderiales</taxon>
        <taxon>Burkholderiaceae</taxon>
        <taxon>Lautropia</taxon>
    </lineage>
</organism>
<keyword evidence="3" id="KW-1185">Reference proteome</keyword>
<dbReference type="InterPro" id="IPR008964">
    <property type="entry name" value="Invasin/intimin_cell_adhesion"/>
</dbReference>
<evidence type="ECO:0000313" key="3">
    <source>
        <dbReference type="Proteomes" id="UP000270261"/>
    </source>
</evidence>
<comment type="caution">
    <text evidence="2">The sequence shown here is derived from an EMBL/GenBank/DDBJ whole genome shotgun (WGS) entry which is preliminary data.</text>
</comment>